<dbReference type="Gene3D" id="2.60.120.290">
    <property type="entry name" value="Spermadhesin, CUB domain"/>
    <property type="match status" value="1"/>
</dbReference>
<evidence type="ECO:0000256" key="1">
    <source>
        <dbReference type="ARBA" id="ARBA00023157"/>
    </source>
</evidence>
<feature type="non-terminal residue" evidence="4">
    <location>
        <position position="1"/>
    </location>
</feature>
<dbReference type="SMART" id="SM00042">
    <property type="entry name" value="CUB"/>
    <property type="match status" value="1"/>
</dbReference>
<dbReference type="AlphaFoldDB" id="A0A8S3ZJ46"/>
<dbReference type="PANTHER" id="PTHR47537:SF2">
    <property type="entry name" value="CUBILIN"/>
    <property type="match status" value="1"/>
</dbReference>
<dbReference type="InterPro" id="IPR000859">
    <property type="entry name" value="CUB_dom"/>
</dbReference>
<proteinExistence type="predicted"/>
<feature type="non-terminal residue" evidence="4">
    <location>
        <position position="141"/>
    </location>
</feature>
<name>A0A8S3ZJ46_9EUPU</name>
<comment type="caution">
    <text evidence="2">Lacks conserved residue(s) required for the propagation of feature annotation.</text>
</comment>
<dbReference type="GO" id="GO:0005886">
    <property type="term" value="C:plasma membrane"/>
    <property type="evidence" value="ECO:0007669"/>
    <property type="project" value="TreeGrafter"/>
</dbReference>
<dbReference type="SUPFAM" id="SSF49854">
    <property type="entry name" value="Spermadhesin, CUB domain"/>
    <property type="match status" value="1"/>
</dbReference>
<protein>
    <recommendedName>
        <fullName evidence="3">CUB domain-containing protein</fullName>
    </recommendedName>
</protein>
<dbReference type="Pfam" id="PF00431">
    <property type="entry name" value="CUB"/>
    <property type="match status" value="1"/>
</dbReference>
<dbReference type="EMBL" id="CAJHNH020003546">
    <property type="protein sequence ID" value="CAG5129527.1"/>
    <property type="molecule type" value="Genomic_DNA"/>
</dbReference>
<dbReference type="InterPro" id="IPR035914">
    <property type="entry name" value="Sperma_CUB_dom_sf"/>
</dbReference>
<accession>A0A8S3ZJ46</accession>
<dbReference type="OrthoDB" id="6022136at2759"/>
<comment type="caution">
    <text evidence="4">The sequence shown here is derived from an EMBL/GenBank/DDBJ whole genome shotgun (WGS) entry which is preliminary data.</text>
</comment>
<keyword evidence="5" id="KW-1185">Reference proteome</keyword>
<dbReference type="PANTHER" id="PTHR47537">
    <property type="entry name" value="CUBILIN"/>
    <property type="match status" value="1"/>
</dbReference>
<dbReference type="Proteomes" id="UP000678393">
    <property type="component" value="Unassembled WGS sequence"/>
</dbReference>
<keyword evidence="1" id="KW-1015">Disulfide bond</keyword>
<organism evidence="4 5">
    <name type="scientific">Candidula unifasciata</name>
    <dbReference type="NCBI Taxonomy" id="100452"/>
    <lineage>
        <taxon>Eukaryota</taxon>
        <taxon>Metazoa</taxon>
        <taxon>Spiralia</taxon>
        <taxon>Lophotrochozoa</taxon>
        <taxon>Mollusca</taxon>
        <taxon>Gastropoda</taxon>
        <taxon>Heterobranchia</taxon>
        <taxon>Euthyneura</taxon>
        <taxon>Panpulmonata</taxon>
        <taxon>Eupulmonata</taxon>
        <taxon>Stylommatophora</taxon>
        <taxon>Helicina</taxon>
        <taxon>Helicoidea</taxon>
        <taxon>Geomitridae</taxon>
        <taxon>Candidula</taxon>
    </lineage>
</organism>
<reference evidence="4" key="1">
    <citation type="submission" date="2021-04" db="EMBL/GenBank/DDBJ databases">
        <authorList>
            <consortium name="Molecular Ecology Group"/>
        </authorList>
    </citation>
    <scope>NUCLEOTIDE SEQUENCE</scope>
</reference>
<dbReference type="CDD" id="cd00041">
    <property type="entry name" value="CUB"/>
    <property type="match status" value="1"/>
</dbReference>
<dbReference type="PROSITE" id="PS01180">
    <property type="entry name" value="CUB"/>
    <property type="match status" value="1"/>
</dbReference>
<evidence type="ECO:0000313" key="4">
    <source>
        <dbReference type="EMBL" id="CAG5129527.1"/>
    </source>
</evidence>
<evidence type="ECO:0000313" key="5">
    <source>
        <dbReference type="Proteomes" id="UP000678393"/>
    </source>
</evidence>
<gene>
    <name evidence="4" type="ORF">CUNI_LOCUS15085</name>
</gene>
<evidence type="ECO:0000256" key="2">
    <source>
        <dbReference type="PROSITE-ProRule" id="PRU00059"/>
    </source>
</evidence>
<feature type="domain" description="CUB" evidence="3">
    <location>
        <begin position="13"/>
        <end position="134"/>
    </location>
</feature>
<sequence>YDIQGEQIEEGKCKFHYNNARTTQGTVNSPRHPNIYPLKLDCEYIFRPLPEHITVLSFSVFVMSKSTSPPCDSEDYIEFYEDMGSFNRENFTLTEKYCGQQLPGPYATTRLLKLIFHSDDRMSNVGFKATYKFIRRQDIDN</sequence>
<dbReference type="InterPro" id="IPR053207">
    <property type="entry name" value="Non-NMDA_GluR_Accessory"/>
</dbReference>
<evidence type="ECO:0000259" key="3">
    <source>
        <dbReference type="PROSITE" id="PS01180"/>
    </source>
</evidence>